<dbReference type="Gene3D" id="1.20.1250.10">
    <property type="match status" value="1"/>
</dbReference>
<dbReference type="Proteomes" id="UP000261620">
    <property type="component" value="Unplaced"/>
</dbReference>
<name>A0A3Q3X9D9_MOLML</name>
<dbReference type="GO" id="GO:0051607">
    <property type="term" value="P:defense response to virus"/>
    <property type="evidence" value="ECO:0007669"/>
    <property type="project" value="UniProtKB-KW"/>
</dbReference>
<keyword evidence="11" id="KW-1185">Reference proteome</keyword>
<evidence type="ECO:0000256" key="7">
    <source>
        <dbReference type="ARBA" id="ARBA00023157"/>
    </source>
</evidence>
<comment type="subcellular location">
    <subcellularLocation>
        <location evidence="1">Secreted</location>
    </subcellularLocation>
</comment>
<evidence type="ECO:0000256" key="8">
    <source>
        <dbReference type="RuleBase" id="RU000436"/>
    </source>
</evidence>
<evidence type="ECO:0000256" key="1">
    <source>
        <dbReference type="ARBA" id="ARBA00004613"/>
    </source>
</evidence>
<dbReference type="GO" id="GO:0006955">
    <property type="term" value="P:immune response"/>
    <property type="evidence" value="ECO:0007669"/>
    <property type="project" value="UniProtKB-ARBA"/>
</dbReference>
<dbReference type="OMA" id="RMIFSAC"/>
<evidence type="ECO:0000256" key="5">
    <source>
        <dbReference type="ARBA" id="ARBA00022729"/>
    </source>
</evidence>
<feature type="chain" id="PRO_5044598811" evidence="9">
    <location>
        <begin position="19"/>
        <end position="190"/>
    </location>
</feature>
<dbReference type="GO" id="GO:0005615">
    <property type="term" value="C:extracellular space"/>
    <property type="evidence" value="ECO:0007669"/>
    <property type="project" value="UniProtKB-KW"/>
</dbReference>
<evidence type="ECO:0000256" key="3">
    <source>
        <dbReference type="ARBA" id="ARBA00022514"/>
    </source>
</evidence>
<organism evidence="10 11">
    <name type="scientific">Mola mola</name>
    <name type="common">Ocean sunfish</name>
    <name type="synonym">Tetraodon mola</name>
    <dbReference type="NCBI Taxonomy" id="94237"/>
    <lineage>
        <taxon>Eukaryota</taxon>
        <taxon>Metazoa</taxon>
        <taxon>Chordata</taxon>
        <taxon>Craniata</taxon>
        <taxon>Vertebrata</taxon>
        <taxon>Euteleostomi</taxon>
        <taxon>Actinopterygii</taxon>
        <taxon>Neopterygii</taxon>
        <taxon>Teleostei</taxon>
        <taxon>Neoteleostei</taxon>
        <taxon>Acanthomorphata</taxon>
        <taxon>Eupercaria</taxon>
        <taxon>Tetraodontiformes</taxon>
        <taxon>Molidae</taxon>
        <taxon>Mola</taxon>
    </lineage>
</organism>
<dbReference type="PANTHER" id="PTHR11691:SF73">
    <property type="entry name" value="INTERFERON BETA"/>
    <property type="match status" value="1"/>
</dbReference>
<evidence type="ECO:0000256" key="4">
    <source>
        <dbReference type="ARBA" id="ARBA00022525"/>
    </source>
</evidence>
<dbReference type="Ensembl" id="ENSMMOT00000021904.1">
    <property type="protein sequence ID" value="ENSMMOP00000021547.1"/>
    <property type="gene ID" value="ENSMMOG00000016336.1"/>
</dbReference>
<keyword evidence="3 8" id="KW-0202">Cytokine</keyword>
<dbReference type="GO" id="GO:0005126">
    <property type="term" value="F:cytokine receptor binding"/>
    <property type="evidence" value="ECO:0007669"/>
    <property type="project" value="InterPro"/>
</dbReference>
<evidence type="ECO:0000313" key="11">
    <source>
        <dbReference type="Proteomes" id="UP000261620"/>
    </source>
</evidence>
<dbReference type="GO" id="GO:0043330">
    <property type="term" value="P:response to exogenous dsRNA"/>
    <property type="evidence" value="ECO:0007669"/>
    <property type="project" value="TreeGrafter"/>
</dbReference>
<feature type="signal peptide" evidence="9">
    <location>
        <begin position="1"/>
        <end position="18"/>
    </location>
</feature>
<sequence length="190" mass="21537">MLSRVFLVCLSLSVCTEGSPLGCRWMDHRFTQYSQVCLDLLDAMAQNSTNSSTEATEEDTVAFPSELYSQASEAPAEDKLAFAVQVLNEMAALFQEDHSAASWEEKTGDRFVNIITQQAHSLRSCIGSRSHKKKNKRLHVYFKRLSELVLKEMGYSADAWELIRKEIRTHLMKADHMVSSLRTTSLNTVR</sequence>
<keyword evidence="5 9" id="KW-0732">Signal</keyword>
<comment type="similarity">
    <text evidence="2 8">Belongs to the alpha/beta interferon family.</text>
</comment>
<evidence type="ECO:0000256" key="6">
    <source>
        <dbReference type="ARBA" id="ARBA00023118"/>
    </source>
</evidence>
<dbReference type="GO" id="GO:0005125">
    <property type="term" value="F:cytokine activity"/>
    <property type="evidence" value="ECO:0007669"/>
    <property type="project" value="UniProtKB-KW"/>
</dbReference>
<keyword evidence="7" id="KW-1015">Disulfide bond</keyword>
<dbReference type="InterPro" id="IPR009079">
    <property type="entry name" value="4_helix_cytokine-like_core"/>
</dbReference>
<dbReference type="Pfam" id="PF00143">
    <property type="entry name" value="Interferon"/>
    <property type="match status" value="1"/>
</dbReference>
<dbReference type="PANTHER" id="PTHR11691">
    <property type="entry name" value="TYPE I INTERFERON"/>
    <property type="match status" value="1"/>
</dbReference>
<protein>
    <submittedName>
        <fullName evidence="10">Uncharacterized protein</fullName>
    </submittedName>
</protein>
<dbReference type="Ensembl" id="ENSMMOT00000028163.1">
    <property type="protein sequence ID" value="ENSMMOP00000027690.1"/>
    <property type="gene ID" value="ENSMMOG00000020934.1"/>
</dbReference>
<dbReference type="AlphaFoldDB" id="A0A3Q3X9D9"/>
<dbReference type="STRING" id="94237.ENSMMOP00000021547"/>
<dbReference type="Ensembl" id="ENSMMOT00000028166.1">
    <property type="protein sequence ID" value="ENSMMOP00000027693.1"/>
    <property type="gene ID" value="ENSMMOG00000020945.1"/>
</dbReference>
<keyword evidence="4" id="KW-0964">Secreted</keyword>
<dbReference type="SUPFAM" id="SSF47266">
    <property type="entry name" value="4-helical cytokines"/>
    <property type="match status" value="1"/>
</dbReference>
<proteinExistence type="inferred from homology"/>
<reference evidence="10" key="1">
    <citation type="submission" date="2025-05" db="UniProtKB">
        <authorList>
            <consortium name="Ensembl"/>
        </authorList>
    </citation>
    <scope>IDENTIFICATION</scope>
</reference>
<evidence type="ECO:0000256" key="2">
    <source>
        <dbReference type="ARBA" id="ARBA00011033"/>
    </source>
</evidence>
<evidence type="ECO:0000313" key="10">
    <source>
        <dbReference type="Ensembl" id="ENSMMOP00000027693.1"/>
    </source>
</evidence>
<accession>A0A3Q3X9D9</accession>
<keyword evidence="6 8" id="KW-0051">Antiviral defense</keyword>
<evidence type="ECO:0000256" key="9">
    <source>
        <dbReference type="SAM" id="SignalP"/>
    </source>
</evidence>
<dbReference type="SMART" id="SM00076">
    <property type="entry name" value="IFabd"/>
    <property type="match status" value="1"/>
</dbReference>
<dbReference type="InterPro" id="IPR000471">
    <property type="entry name" value="Interferon_alpha/beta/delta"/>
</dbReference>